<evidence type="ECO:0000313" key="2">
    <source>
        <dbReference type="EMBL" id="KAJ7644834.1"/>
    </source>
</evidence>
<feature type="transmembrane region" description="Helical" evidence="1">
    <location>
        <begin position="194"/>
        <end position="220"/>
    </location>
</feature>
<keyword evidence="1" id="KW-0472">Membrane</keyword>
<dbReference type="AlphaFoldDB" id="A0AAD7CCG5"/>
<dbReference type="Proteomes" id="UP001221142">
    <property type="component" value="Unassembled WGS sequence"/>
</dbReference>
<feature type="transmembrane region" description="Helical" evidence="1">
    <location>
        <begin position="270"/>
        <end position="292"/>
    </location>
</feature>
<comment type="caution">
    <text evidence="2">The sequence shown here is derived from an EMBL/GenBank/DDBJ whole genome shotgun (WGS) entry which is preliminary data.</text>
</comment>
<gene>
    <name evidence="2" type="ORF">FB45DRAFT_300116</name>
</gene>
<dbReference type="EMBL" id="JARKIF010000003">
    <property type="protein sequence ID" value="KAJ7644834.1"/>
    <property type="molecule type" value="Genomic_DNA"/>
</dbReference>
<sequence>MQNRLGYKNSRTGTLAEQVDSQFSYNLQMDFYLIAGEAMLYGVYTILFAFYIHILSTRAGMSKNRFLNYATISLFVLSTVHFVLLLTNTVTTNAGVHAVFTDTAPSKQTSTFSARIADMAVFVYVTGNVIADSIFIFRCYAIWNFQLKAILLPIVCTVAVATFGYLNAGLSIIAVNNLIKNGLHYAFNPTLSSVFFIAAVSTSLGTTVLLMILSAGRIWWLAHISKEIMGRKTTRRYHTVCTMILESGAVYGLGAITSLALFLAGLNPQFSGGFVLQQLVGIAPTIIAGRAFSSKHTRHTRVWAVYPPFPLTA</sequence>
<feature type="transmembrane region" description="Helical" evidence="1">
    <location>
        <begin position="121"/>
        <end position="143"/>
    </location>
</feature>
<feature type="transmembrane region" description="Helical" evidence="1">
    <location>
        <begin position="240"/>
        <end position="264"/>
    </location>
</feature>
<keyword evidence="3" id="KW-1185">Reference proteome</keyword>
<keyword evidence="1" id="KW-0812">Transmembrane</keyword>
<evidence type="ECO:0000313" key="3">
    <source>
        <dbReference type="Proteomes" id="UP001221142"/>
    </source>
</evidence>
<proteinExistence type="predicted"/>
<accession>A0AAD7CCG5</accession>
<protein>
    <submittedName>
        <fullName evidence="2">Uncharacterized protein</fullName>
    </submittedName>
</protein>
<feature type="transmembrane region" description="Helical" evidence="1">
    <location>
        <begin position="66"/>
        <end position="86"/>
    </location>
</feature>
<name>A0AAD7CCG5_9AGAR</name>
<feature type="transmembrane region" description="Helical" evidence="1">
    <location>
        <begin position="31"/>
        <end position="54"/>
    </location>
</feature>
<feature type="transmembrane region" description="Helical" evidence="1">
    <location>
        <begin position="150"/>
        <end position="174"/>
    </location>
</feature>
<evidence type="ECO:0000256" key="1">
    <source>
        <dbReference type="SAM" id="Phobius"/>
    </source>
</evidence>
<keyword evidence="1" id="KW-1133">Transmembrane helix</keyword>
<reference evidence="2" key="1">
    <citation type="submission" date="2023-03" db="EMBL/GenBank/DDBJ databases">
        <title>Massive genome expansion in bonnet fungi (Mycena s.s.) driven by repeated elements and novel gene families across ecological guilds.</title>
        <authorList>
            <consortium name="Lawrence Berkeley National Laboratory"/>
            <person name="Harder C.B."/>
            <person name="Miyauchi S."/>
            <person name="Viragh M."/>
            <person name="Kuo A."/>
            <person name="Thoen E."/>
            <person name="Andreopoulos B."/>
            <person name="Lu D."/>
            <person name="Skrede I."/>
            <person name="Drula E."/>
            <person name="Henrissat B."/>
            <person name="Morin E."/>
            <person name="Kohler A."/>
            <person name="Barry K."/>
            <person name="LaButti K."/>
            <person name="Morin E."/>
            <person name="Salamov A."/>
            <person name="Lipzen A."/>
            <person name="Mereny Z."/>
            <person name="Hegedus B."/>
            <person name="Baldrian P."/>
            <person name="Stursova M."/>
            <person name="Weitz H."/>
            <person name="Taylor A."/>
            <person name="Grigoriev I.V."/>
            <person name="Nagy L.G."/>
            <person name="Martin F."/>
            <person name="Kauserud H."/>
        </authorList>
    </citation>
    <scope>NUCLEOTIDE SEQUENCE</scope>
    <source>
        <strain evidence="2">9284</strain>
    </source>
</reference>
<organism evidence="2 3">
    <name type="scientific">Roridomyces roridus</name>
    <dbReference type="NCBI Taxonomy" id="1738132"/>
    <lineage>
        <taxon>Eukaryota</taxon>
        <taxon>Fungi</taxon>
        <taxon>Dikarya</taxon>
        <taxon>Basidiomycota</taxon>
        <taxon>Agaricomycotina</taxon>
        <taxon>Agaricomycetes</taxon>
        <taxon>Agaricomycetidae</taxon>
        <taxon>Agaricales</taxon>
        <taxon>Marasmiineae</taxon>
        <taxon>Mycenaceae</taxon>
        <taxon>Roridomyces</taxon>
    </lineage>
</organism>